<dbReference type="PROSITE" id="PS51379">
    <property type="entry name" value="4FE4S_FER_2"/>
    <property type="match status" value="6"/>
</dbReference>
<feature type="binding site" evidence="10">
    <location>
        <position position="75"/>
    </location>
    <ligand>
        <name>[4Fe-4S] cluster</name>
        <dbReference type="ChEBI" id="CHEBI:49883"/>
        <label>1</label>
    </ligand>
</feature>
<dbReference type="Gene3D" id="1.10.15.40">
    <property type="entry name" value="Electron transport complex subunit B, putative Fe-S cluster"/>
    <property type="match status" value="1"/>
</dbReference>
<dbReference type="GO" id="GO:0051539">
    <property type="term" value="F:4 iron, 4 sulfur cluster binding"/>
    <property type="evidence" value="ECO:0007669"/>
    <property type="project" value="UniProtKB-UniRule"/>
</dbReference>
<dbReference type="InterPro" id="IPR010207">
    <property type="entry name" value="Elect_transpt_cplx_RnfB/RsxB"/>
</dbReference>
<dbReference type="SUPFAM" id="SSF54862">
    <property type="entry name" value="4Fe-4S ferredoxins"/>
    <property type="match status" value="2"/>
</dbReference>
<dbReference type="GO" id="GO:0009055">
    <property type="term" value="F:electron transfer activity"/>
    <property type="evidence" value="ECO:0007669"/>
    <property type="project" value="InterPro"/>
</dbReference>
<evidence type="ECO:0000259" key="12">
    <source>
        <dbReference type="PROSITE" id="PS51656"/>
    </source>
</evidence>
<evidence type="ECO:0000256" key="5">
    <source>
        <dbReference type="ARBA" id="ARBA00022967"/>
    </source>
</evidence>
<evidence type="ECO:0000256" key="6">
    <source>
        <dbReference type="ARBA" id="ARBA00022982"/>
    </source>
</evidence>
<proteinExistence type="inferred from homology"/>
<dbReference type="InterPro" id="IPR007202">
    <property type="entry name" value="4Fe-4S_dom"/>
</dbReference>
<keyword evidence="4 10" id="KW-0677">Repeat</keyword>
<evidence type="ECO:0000259" key="11">
    <source>
        <dbReference type="PROSITE" id="PS51379"/>
    </source>
</evidence>
<dbReference type="NCBIfam" id="TIGR01944">
    <property type="entry name" value="rnfB"/>
    <property type="match status" value="1"/>
</dbReference>
<dbReference type="PROSITE" id="PS51656">
    <property type="entry name" value="4FE4S"/>
    <property type="match status" value="1"/>
</dbReference>
<evidence type="ECO:0000256" key="3">
    <source>
        <dbReference type="ARBA" id="ARBA00022723"/>
    </source>
</evidence>
<feature type="binding site" evidence="10">
    <location>
        <position position="53"/>
    </location>
    <ligand>
        <name>[4Fe-4S] cluster</name>
        <dbReference type="ChEBI" id="CHEBI:49883"/>
        <label>1</label>
    </ligand>
</feature>
<comment type="similarity">
    <text evidence="10">Belongs to the 4Fe4S bacterial-type ferredoxin family. RnfB subfamily.</text>
</comment>
<evidence type="ECO:0000256" key="2">
    <source>
        <dbReference type="ARBA" id="ARBA00022485"/>
    </source>
</evidence>
<dbReference type="CDD" id="cd10549">
    <property type="entry name" value="MtMvhB_like"/>
    <property type="match status" value="2"/>
</dbReference>
<feature type="domain" description="4Fe-4S ferredoxin-type" evidence="11">
    <location>
        <begin position="135"/>
        <end position="164"/>
    </location>
</feature>
<dbReference type="Pfam" id="PF04060">
    <property type="entry name" value="FeS"/>
    <property type="match status" value="1"/>
</dbReference>
<feature type="domain" description="4Fe-4S ferredoxin-type" evidence="11">
    <location>
        <begin position="208"/>
        <end position="238"/>
    </location>
</feature>
<evidence type="ECO:0000256" key="9">
    <source>
        <dbReference type="ARBA" id="ARBA00023136"/>
    </source>
</evidence>
<dbReference type="PATRIC" id="fig|520764.3.peg.1176"/>
<dbReference type="Pfam" id="PF12838">
    <property type="entry name" value="Fer4_7"/>
    <property type="match status" value="2"/>
</dbReference>
<keyword evidence="8 10" id="KW-0411">Iron-sulfur</keyword>
<evidence type="ECO:0000313" key="13">
    <source>
        <dbReference type="EMBL" id="KXG77410.1"/>
    </source>
</evidence>
<dbReference type="InterPro" id="IPR050395">
    <property type="entry name" value="4Fe4S_Ferredoxin_RnfB"/>
</dbReference>
<evidence type="ECO:0000256" key="7">
    <source>
        <dbReference type="ARBA" id="ARBA00023004"/>
    </source>
</evidence>
<feature type="domain" description="4Fe-4S ferredoxin-type" evidence="11">
    <location>
        <begin position="271"/>
        <end position="299"/>
    </location>
</feature>
<dbReference type="PANTHER" id="PTHR43560">
    <property type="entry name" value="ION-TRANSLOCATING OXIDOREDUCTASE COMPLEX SUBUNIT B"/>
    <property type="match status" value="1"/>
</dbReference>
<comment type="subunit">
    <text evidence="10">The complex is composed of six subunits: RnfA, RnfB, RnfC, RnfD, RnfE and RnfG.</text>
</comment>
<keyword evidence="1 10" id="KW-0813">Transport</keyword>
<feature type="domain" description="4Fe-4S ferredoxin-type" evidence="11">
    <location>
        <begin position="165"/>
        <end position="194"/>
    </location>
</feature>
<dbReference type="GO" id="GO:0046872">
    <property type="term" value="F:metal ion binding"/>
    <property type="evidence" value="ECO:0007669"/>
    <property type="project" value="UniProtKB-KW"/>
</dbReference>
<gene>
    <name evidence="13" type="primary">rsxB_3</name>
    <name evidence="10" type="synonym">rnfB</name>
    <name evidence="13" type="ORF">AN618_11380</name>
</gene>
<name>A0A140LA35_9FIRM</name>
<comment type="function">
    <text evidence="10">Part of a membrane-bound complex that couples electron transfer with translocation of ions across the membrane.</text>
</comment>
<feature type="domain" description="4Fe-4S" evidence="12">
    <location>
        <begin position="33"/>
        <end position="92"/>
    </location>
</feature>
<dbReference type="PROSITE" id="PS00198">
    <property type="entry name" value="4FE4S_FER_1"/>
    <property type="match status" value="3"/>
</dbReference>
<dbReference type="PANTHER" id="PTHR43560:SF1">
    <property type="entry name" value="ION-TRANSLOCATING OXIDOREDUCTASE COMPLEX SUBUNIT B"/>
    <property type="match status" value="1"/>
</dbReference>
<keyword evidence="10" id="KW-1003">Cell membrane</keyword>
<dbReference type="OrthoDB" id="9789936at2"/>
<dbReference type="Proteomes" id="UP000070427">
    <property type="component" value="Unassembled WGS sequence"/>
</dbReference>
<comment type="caution">
    <text evidence="10">Lacks conserved residue(s) required for the propagation of feature annotation.</text>
</comment>
<dbReference type="GO" id="GO:0022900">
    <property type="term" value="P:electron transport chain"/>
    <property type="evidence" value="ECO:0007669"/>
    <property type="project" value="UniProtKB-UniRule"/>
</dbReference>
<dbReference type="RefSeq" id="WP_066353031.1">
    <property type="nucleotide sequence ID" value="NZ_LOED01000011.1"/>
</dbReference>
<feature type="binding site" evidence="10">
    <location>
        <position position="150"/>
    </location>
    <ligand>
        <name>[4Fe-4S] cluster</name>
        <dbReference type="ChEBI" id="CHEBI:49883"/>
        <label>2</label>
    </ligand>
</feature>
<feature type="binding site" evidence="10">
    <location>
        <position position="174"/>
    </location>
    <ligand>
        <name>[4Fe-4S] cluster</name>
        <dbReference type="ChEBI" id="CHEBI:49883"/>
        <label>3</label>
    </ligand>
</feature>
<dbReference type="EC" id="7.-.-.-" evidence="10"/>
<comment type="caution">
    <text evidence="13">The sequence shown here is derived from an EMBL/GenBank/DDBJ whole genome shotgun (WGS) entry which is preliminary data.</text>
</comment>
<comment type="cofactor">
    <cofactor evidence="10">
        <name>[4Fe-4S] cluster</name>
        <dbReference type="ChEBI" id="CHEBI:49883"/>
    </cofactor>
    <text evidence="10">Binds 3 [4Fe-4S] clusters.</text>
</comment>
<protein>
    <recommendedName>
        <fullName evidence="10">Ion-translocating oxidoreductase complex subunit B</fullName>
        <ecNumber evidence="10">7.-.-.-</ecNumber>
    </recommendedName>
    <alternativeName>
        <fullName evidence="10">Rnf electron transport complex subunit B</fullName>
    </alternativeName>
</protein>
<accession>A0A140LA35</accession>
<keyword evidence="9 10" id="KW-0472">Membrane</keyword>
<dbReference type="HAMAP" id="MF_00463">
    <property type="entry name" value="RsxB_RnfB"/>
    <property type="match status" value="1"/>
</dbReference>
<evidence type="ECO:0000256" key="10">
    <source>
        <dbReference type="HAMAP-Rule" id="MF_00463"/>
    </source>
</evidence>
<keyword evidence="14" id="KW-1185">Reference proteome</keyword>
<keyword evidence="2 10" id="KW-0004">4Fe-4S</keyword>
<evidence type="ECO:0000256" key="4">
    <source>
        <dbReference type="ARBA" id="ARBA00022737"/>
    </source>
</evidence>
<dbReference type="Pfam" id="PF14697">
    <property type="entry name" value="Fer4_21"/>
    <property type="match status" value="1"/>
</dbReference>
<dbReference type="Gene3D" id="3.30.70.20">
    <property type="match status" value="3"/>
</dbReference>
<dbReference type="InParanoid" id="A0A140LA35"/>
<feature type="binding site" evidence="10">
    <location>
        <position position="144"/>
    </location>
    <ligand>
        <name>[4Fe-4S] cluster</name>
        <dbReference type="ChEBI" id="CHEBI:49883"/>
        <label>2</label>
    </ligand>
</feature>
<reference evidence="13 14" key="1">
    <citation type="submission" date="2015-12" db="EMBL/GenBank/DDBJ databases">
        <title>Draft genome sequnece of Fervidicola ferrireducens strain Y170.</title>
        <authorList>
            <person name="Patel B.K."/>
        </authorList>
    </citation>
    <scope>NUCLEOTIDE SEQUENCE [LARGE SCALE GENOMIC DNA]</scope>
    <source>
        <strain evidence="13 14">Y170</strain>
    </source>
</reference>
<keyword evidence="6 10" id="KW-0249">Electron transport</keyword>
<dbReference type="AlphaFoldDB" id="A0A140LA35"/>
<feature type="binding site" evidence="10">
    <location>
        <position position="58"/>
    </location>
    <ligand>
        <name>[4Fe-4S] cluster</name>
        <dbReference type="ChEBI" id="CHEBI:49883"/>
        <label>1</label>
    </ligand>
</feature>
<feature type="domain" description="4Fe-4S ferredoxin-type" evidence="11">
    <location>
        <begin position="300"/>
        <end position="329"/>
    </location>
</feature>
<dbReference type="EMBL" id="LOED01000011">
    <property type="protein sequence ID" value="KXG77410.1"/>
    <property type="molecule type" value="Genomic_DNA"/>
</dbReference>
<keyword evidence="5 10" id="KW-1278">Translocase</keyword>
<keyword evidence="7 10" id="KW-0408">Iron</keyword>
<evidence type="ECO:0000256" key="1">
    <source>
        <dbReference type="ARBA" id="ARBA00022448"/>
    </source>
</evidence>
<feature type="binding site" evidence="10">
    <location>
        <position position="180"/>
    </location>
    <ligand>
        <name>[4Fe-4S] cluster</name>
        <dbReference type="ChEBI" id="CHEBI:49883"/>
        <label>3</label>
    </ligand>
</feature>
<keyword evidence="3 10" id="KW-0479">Metal-binding</keyword>
<feature type="binding site" evidence="10">
    <location>
        <position position="184"/>
    </location>
    <ligand>
        <name>[4Fe-4S] cluster</name>
        <dbReference type="ChEBI" id="CHEBI:49883"/>
        <label>2</label>
    </ligand>
</feature>
<comment type="subcellular location">
    <subcellularLocation>
        <location evidence="10">Cell membrane</location>
    </subcellularLocation>
</comment>
<dbReference type="GO" id="GO:0005886">
    <property type="term" value="C:plasma membrane"/>
    <property type="evidence" value="ECO:0007669"/>
    <property type="project" value="UniProtKB-SubCell"/>
</dbReference>
<dbReference type="STRING" id="520764.AN618_11380"/>
<feature type="domain" description="4Fe-4S ferredoxin-type" evidence="11">
    <location>
        <begin position="239"/>
        <end position="269"/>
    </location>
</feature>
<feature type="binding site" evidence="10">
    <location>
        <position position="50"/>
    </location>
    <ligand>
        <name>[4Fe-4S] cluster</name>
        <dbReference type="ChEBI" id="CHEBI:49883"/>
        <label>1</label>
    </ligand>
</feature>
<evidence type="ECO:0000256" key="8">
    <source>
        <dbReference type="ARBA" id="ARBA00023014"/>
    </source>
</evidence>
<feature type="binding site" evidence="10">
    <location>
        <position position="140"/>
    </location>
    <ligand>
        <name>[4Fe-4S] cluster</name>
        <dbReference type="ChEBI" id="CHEBI:49883"/>
        <label>2</label>
    </ligand>
</feature>
<organism evidence="13 14">
    <name type="scientific">Fervidicola ferrireducens</name>
    <dbReference type="NCBI Taxonomy" id="520764"/>
    <lineage>
        <taxon>Bacteria</taxon>
        <taxon>Bacillati</taxon>
        <taxon>Bacillota</taxon>
        <taxon>Clostridia</taxon>
        <taxon>Thermosediminibacterales</taxon>
        <taxon>Thermosediminibacteraceae</taxon>
        <taxon>Fervidicola</taxon>
    </lineage>
</organism>
<dbReference type="InterPro" id="IPR017900">
    <property type="entry name" value="4Fe4S_Fe_S_CS"/>
</dbReference>
<dbReference type="InterPro" id="IPR017896">
    <property type="entry name" value="4Fe4S_Fe-S-bd"/>
</dbReference>
<feature type="binding site" evidence="10">
    <location>
        <position position="177"/>
    </location>
    <ligand>
        <name>[4Fe-4S] cluster</name>
        <dbReference type="ChEBI" id="CHEBI:49883"/>
        <label>3</label>
    </ligand>
</feature>
<evidence type="ECO:0000313" key="14">
    <source>
        <dbReference type="Proteomes" id="UP000070427"/>
    </source>
</evidence>
<feature type="binding site" evidence="10">
    <location>
        <position position="154"/>
    </location>
    <ligand>
        <name>[4Fe-4S] cluster</name>
        <dbReference type="ChEBI" id="CHEBI:49883"/>
        <label>3</label>
    </ligand>
</feature>
<sequence length="345" mass="36152">MANVILVSVLSMGGLSLLLGAGLAYASKKFAVETDPRVDEINEVLPGANCGACGYPGCSGLAGAIVEGKAPVNACLVGGPAVAQKIAEIMGVSAVEDTKEKKVARVLCQGGINEAKFKADYHGVKTCRAAAMVNGGPKACPFACIGFGDCAKVCPVGAITMSENGLPVIDEEKCTGCGLCVKECPKMVISLSPERNEVHVRCRATLKGKDTRDVCKVGCIACKQCEKVCPFDAIHVVNNVAVIDYDKCRNCMLCVEKCPTKTITSLFPARKKAVINDNCIGCTICAKNCPVNAISGEVKKKHEVNQELCIGCSICAEKCPKDAIVMVREKYNKNGGSCGDCAEAK</sequence>
<feature type="region of interest" description="Hydrophobic" evidence="10">
    <location>
        <begin position="1"/>
        <end position="27"/>
    </location>
</feature>